<dbReference type="SUPFAM" id="SSF56672">
    <property type="entry name" value="DNA/RNA polymerases"/>
    <property type="match status" value="1"/>
</dbReference>
<dbReference type="InterPro" id="IPR000477">
    <property type="entry name" value="RT_dom"/>
</dbReference>
<gene>
    <name evidence="10" type="ORF">AAG570_010821</name>
</gene>
<reference evidence="10 11" key="1">
    <citation type="submission" date="2024-07" db="EMBL/GenBank/DDBJ databases">
        <title>Chromosome-level genome assembly of the water stick insect Ranatra chinensis (Heteroptera: Nepidae).</title>
        <authorList>
            <person name="Liu X."/>
        </authorList>
    </citation>
    <scope>NUCLEOTIDE SEQUENCE [LARGE SCALE GENOMIC DNA]</scope>
    <source>
        <strain evidence="10">Cailab_2021Rc</strain>
        <tissue evidence="10">Muscle</tissue>
    </source>
</reference>
<keyword evidence="7" id="KW-0695">RNA-directed DNA polymerase</keyword>
<evidence type="ECO:0000313" key="11">
    <source>
        <dbReference type="Proteomes" id="UP001558652"/>
    </source>
</evidence>
<dbReference type="GO" id="GO:0004519">
    <property type="term" value="F:endonuclease activity"/>
    <property type="evidence" value="ECO:0007669"/>
    <property type="project" value="UniProtKB-KW"/>
</dbReference>
<keyword evidence="11" id="KW-1185">Reference proteome</keyword>
<dbReference type="PROSITE" id="PS50878">
    <property type="entry name" value="RT_POL"/>
    <property type="match status" value="1"/>
</dbReference>
<dbReference type="GO" id="GO:0003964">
    <property type="term" value="F:RNA-directed DNA polymerase activity"/>
    <property type="evidence" value="ECO:0007669"/>
    <property type="project" value="UniProtKB-KW"/>
</dbReference>
<dbReference type="InterPro" id="IPR050951">
    <property type="entry name" value="Retrovirus_Pol_polyprotein"/>
</dbReference>
<evidence type="ECO:0000256" key="7">
    <source>
        <dbReference type="ARBA" id="ARBA00022918"/>
    </source>
</evidence>
<protein>
    <recommendedName>
        <fullName evidence="1">RNA-directed DNA polymerase</fullName>
        <ecNumber evidence="1">2.7.7.49</ecNumber>
    </recommendedName>
</protein>
<dbReference type="CDD" id="cd01647">
    <property type="entry name" value="RT_LTR"/>
    <property type="match status" value="1"/>
</dbReference>
<organism evidence="10 11">
    <name type="scientific">Ranatra chinensis</name>
    <dbReference type="NCBI Taxonomy" id="642074"/>
    <lineage>
        <taxon>Eukaryota</taxon>
        <taxon>Metazoa</taxon>
        <taxon>Ecdysozoa</taxon>
        <taxon>Arthropoda</taxon>
        <taxon>Hexapoda</taxon>
        <taxon>Insecta</taxon>
        <taxon>Pterygota</taxon>
        <taxon>Neoptera</taxon>
        <taxon>Paraneoptera</taxon>
        <taxon>Hemiptera</taxon>
        <taxon>Heteroptera</taxon>
        <taxon>Panheteroptera</taxon>
        <taxon>Nepomorpha</taxon>
        <taxon>Nepidae</taxon>
        <taxon>Ranatrinae</taxon>
        <taxon>Ranatra</taxon>
    </lineage>
</organism>
<keyword evidence="5" id="KW-0255">Endonuclease</keyword>
<dbReference type="Pfam" id="PF00078">
    <property type="entry name" value="RVT_1"/>
    <property type="match status" value="1"/>
</dbReference>
<dbReference type="GO" id="GO:0016787">
    <property type="term" value="F:hydrolase activity"/>
    <property type="evidence" value="ECO:0007669"/>
    <property type="project" value="UniProtKB-KW"/>
</dbReference>
<proteinExistence type="predicted"/>
<comment type="caution">
    <text evidence="10">The sequence shown here is derived from an EMBL/GenBank/DDBJ whole genome shotgun (WGS) entry which is preliminary data.</text>
</comment>
<dbReference type="Gene3D" id="3.30.70.270">
    <property type="match status" value="1"/>
</dbReference>
<feature type="domain" description="Reverse transcriptase" evidence="9">
    <location>
        <begin position="413"/>
        <end position="591"/>
    </location>
</feature>
<keyword evidence="6" id="KW-0378">Hydrolase</keyword>
<dbReference type="Pfam" id="PF17921">
    <property type="entry name" value="Integrase_H2C2"/>
    <property type="match status" value="1"/>
</dbReference>
<evidence type="ECO:0000256" key="6">
    <source>
        <dbReference type="ARBA" id="ARBA00022801"/>
    </source>
</evidence>
<name>A0ABD0Z123_9HEMI</name>
<dbReference type="EMBL" id="JBFDAA010000006">
    <property type="protein sequence ID" value="KAL1131203.1"/>
    <property type="molecule type" value="Genomic_DNA"/>
</dbReference>
<dbReference type="Pfam" id="PF17917">
    <property type="entry name" value="RT_RNaseH"/>
    <property type="match status" value="1"/>
</dbReference>
<evidence type="ECO:0000256" key="1">
    <source>
        <dbReference type="ARBA" id="ARBA00012493"/>
    </source>
</evidence>
<evidence type="ECO:0000256" key="3">
    <source>
        <dbReference type="ARBA" id="ARBA00022695"/>
    </source>
</evidence>
<dbReference type="PANTHER" id="PTHR37984:SF5">
    <property type="entry name" value="PROTEIN NYNRIN-LIKE"/>
    <property type="match status" value="1"/>
</dbReference>
<keyword evidence="4" id="KW-0540">Nuclease</keyword>
<dbReference type="AlphaFoldDB" id="A0ABD0Z123"/>
<evidence type="ECO:0000313" key="10">
    <source>
        <dbReference type="EMBL" id="KAL1131203.1"/>
    </source>
</evidence>
<evidence type="ECO:0000256" key="4">
    <source>
        <dbReference type="ARBA" id="ARBA00022722"/>
    </source>
</evidence>
<dbReference type="InterPro" id="IPR041588">
    <property type="entry name" value="Integrase_H2C2"/>
</dbReference>
<dbReference type="Gene3D" id="1.10.340.70">
    <property type="match status" value="1"/>
</dbReference>
<dbReference type="InterPro" id="IPR043502">
    <property type="entry name" value="DNA/RNA_pol_sf"/>
</dbReference>
<feature type="compositionally biased region" description="Basic and acidic residues" evidence="8">
    <location>
        <begin position="875"/>
        <end position="894"/>
    </location>
</feature>
<feature type="region of interest" description="Disordered" evidence="8">
    <location>
        <begin position="73"/>
        <end position="168"/>
    </location>
</feature>
<dbReference type="FunFam" id="3.10.20.370:FF:000001">
    <property type="entry name" value="Retrovirus-related Pol polyprotein from transposon 17.6-like protein"/>
    <property type="match status" value="1"/>
</dbReference>
<accession>A0ABD0Z123</accession>
<feature type="region of interest" description="Disordered" evidence="8">
    <location>
        <begin position="378"/>
        <end position="412"/>
    </location>
</feature>
<evidence type="ECO:0000256" key="5">
    <source>
        <dbReference type="ARBA" id="ARBA00022759"/>
    </source>
</evidence>
<keyword evidence="2" id="KW-0808">Transferase</keyword>
<evidence type="ECO:0000256" key="2">
    <source>
        <dbReference type="ARBA" id="ARBA00022679"/>
    </source>
</evidence>
<dbReference type="EC" id="2.7.7.49" evidence="1"/>
<dbReference type="Proteomes" id="UP001558652">
    <property type="component" value="Unassembled WGS sequence"/>
</dbReference>
<feature type="region of interest" description="Disordered" evidence="8">
    <location>
        <begin position="263"/>
        <end position="287"/>
    </location>
</feature>
<feature type="region of interest" description="Disordered" evidence="8">
    <location>
        <begin position="868"/>
        <end position="894"/>
    </location>
</feature>
<dbReference type="InterPro" id="IPR041373">
    <property type="entry name" value="RT_RNaseH"/>
</dbReference>
<evidence type="ECO:0000259" key="9">
    <source>
        <dbReference type="PROSITE" id="PS50878"/>
    </source>
</evidence>
<dbReference type="PANTHER" id="PTHR37984">
    <property type="entry name" value="PROTEIN CBG26694"/>
    <property type="match status" value="1"/>
</dbReference>
<dbReference type="InterPro" id="IPR043128">
    <property type="entry name" value="Rev_trsase/Diguanyl_cyclase"/>
</dbReference>
<dbReference type="Gene3D" id="3.10.20.370">
    <property type="match status" value="1"/>
</dbReference>
<sequence>MATELDVRKNKMEELNKLLDAFSGEKSQERKIDTGLTHLLNRVERSAPPDLEMGQVRSAMLSGILRCSTDLESKVKGQNGKVDTSSSEAEEQDEGAVSRCVTEIVAMPDGAGEMERRGTAPPPRALDRGRARAQWRPPPSRPRQTGGARGPAASGERGAKERLSLDWSSRGARPATERFVRVFEFFFEFLLSRASEFAGNKLFDAYSGEKSQERKIDTGLTHLLNRVERVAPPDLEMGQICSALLSGILKCWTDLESKVKGQIGEVDTSSSEAEEQDEGAVSRVREPTPEPTRIRTVMRQTQVPVRDWGVTFSGDGQGPSLVWYLCGHNEDVFFETPFPYLRSEETPYPKERGHTIFLRKNMRVDPISVDEFLERGRRVQRQKDHMSTYQPPPPVRKDTLEPGLPYRTPSGEEARPAIEGLKSQGPLLESMIRKKDGSYRFCVDYRKVNAVTRRDAYPLPYVSHILDRLRNARYLSSLDVKSAYWPLSEESKERTAFTVPGRELFQFTRMPFGLHNSPATWQRLIDQVLGPELERHVFVYLDYIIVCSAQFDEHMETLDRVFKKLKEAGLTLNLDKCQFCRPELRYLGYVADRTGLWVDAQKVEYFSTVAAPLTDLLKKGRVWLWSGECERAFAQLKEHLVTAPILTCPDFDRPFIVQTDASGKGIGTILSQELPDGERVVAYASRVLSKAERSNSTTEQECLAVTWAVEKFRPYLEGTEFTVVTDHAVLEWFNGLKDPVGRLARWALRLQQHPFKVVHRRGKLHAAPDALSRDTAEVSCSVVEVTESSRDGWYQGMIERVRKDLQQRLVVPKPLRPVVLLECRDSHPAACLGVFRARQWIQRRYYWPGMRTDVERFVARSRACLPIKPGTGRPKGPEGTRRGEDLSHREDTVA</sequence>
<evidence type="ECO:0000256" key="8">
    <source>
        <dbReference type="SAM" id="MobiDB-lite"/>
    </source>
</evidence>
<keyword evidence="3" id="KW-0548">Nucleotidyltransferase</keyword>
<dbReference type="CDD" id="cd09274">
    <property type="entry name" value="RNase_HI_RT_Ty3"/>
    <property type="match status" value="1"/>
</dbReference>